<keyword evidence="3" id="KW-1185">Reference proteome</keyword>
<comment type="caution">
    <text evidence="2">The sequence shown here is derived from an EMBL/GenBank/DDBJ whole genome shotgun (WGS) entry which is preliminary data.</text>
</comment>
<gene>
    <name evidence="2" type="ORF">CRG98_015655</name>
</gene>
<evidence type="ECO:0000313" key="2">
    <source>
        <dbReference type="EMBL" id="PKI63979.1"/>
    </source>
</evidence>
<dbReference type="AlphaFoldDB" id="A0A2I0K607"/>
<evidence type="ECO:0000313" key="3">
    <source>
        <dbReference type="Proteomes" id="UP000233551"/>
    </source>
</evidence>
<evidence type="ECO:0000256" key="1">
    <source>
        <dbReference type="SAM" id="MobiDB-lite"/>
    </source>
</evidence>
<dbReference type="EMBL" id="PGOL01000861">
    <property type="protein sequence ID" value="PKI63979.1"/>
    <property type="molecule type" value="Genomic_DNA"/>
</dbReference>
<proteinExistence type="predicted"/>
<accession>A0A2I0K607</accession>
<name>A0A2I0K607_PUNGR</name>
<sequence>MEDVSDLGGGIGVANWGPQLQIDRGLRVRGHQYPRRTPTTLVEGSGSPIGSPDPELTKDSKSKVPGRFWIEAVSESSIDSRLGPPIGDADPSTEVTGVLRGNLRLQIGHLNPSFPFDFLYRTKMKQNKKLRI</sequence>
<protein>
    <submittedName>
        <fullName evidence="2">Uncharacterized protein</fullName>
    </submittedName>
</protein>
<organism evidence="2 3">
    <name type="scientific">Punica granatum</name>
    <name type="common">Pomegranate</name>
    <dbReference type="NCBI Taxonomy" id="22663"/>
    <lineage>
        <taxon>Eukaryota</taxon>
        <taxon>Viridiplantae</taxon>
        <taxon>Streptophyta</taxon>
        <taxon>Embryophyta</taxon>
        <taxon>Tracheophyta</taxon>
        <taxon>Spermatophyta</taxon>
        <taxon>Magnoliopsida</taxon>
        <taxon>eudicotyledons</taxon>
        <taxon>Gunneridae</taxon>
        <taxon>Pentapetalae</taxon>
        <taxon>rosids</taxon>
        <taxon>malvids</taxon>
        <taxon>Myrtales</taxon>
        <taxon>Lythraceae</taxon>
        <taxon>Punica</taxon>
    </lineage>
</organism>
<reference evidence="2 3" key="1">
    <citation type="submission" date="2017-11" db="EMBL/GenBank/DDBJ databases">
        <title>De-novo sequencing of pomegranate (Punica granatum L.) genome.</title>
        <authorList>
            <person name="Akparov Z."/>
            <person name="Amiraslanov A."/>
            <person name="Hajiyeva S."/>
            <person name="Abbasov M."/>
            <person name="Kaur K."/>
            <person name="Hamwieh A."/>
            <person name="Solovyev V."/>
            <person name="Salamov A."/>
            <person name="Braich B."/>
            <person name="Kosarev P."/>
            <person name="Mahmoud A."/>
            <person name="Hajiyev E."/>
            <person name="Babayeva S."/>
            <person name="Izzatullayeva V."/>
            <person name="Mammadov A."/>
            <person name="Mammadov A."/>
            <person name="Sharifova S."/>
            <person name="Ojaghi J."/>
            <person name="Eynullazada K."/>
            <person name="Bayramov B."/>
            <person name="Abdulazimova A."/>
            <person name="Shahmuradov I."/>
        </authorList>
    </citation>
    <scope>NUCLEOTIDE SEQUENCE [LARGE SCALE GENOMIC DNA]</scope>
    <source>
        <strain evidence="3">cv. AG2017</strain>
        <tissue evidence="2">Leaf</tissue>
    </source>
</reference>
<feature type="region of interest" description="Disordered" evidence="1">
    <location>
        <begin position="29"/>
        <end position="61"/>
    </location>
</feature>
<dbReference type="Proteomes" id="UP000233551">
    <property type="component" value="Unassembled WGS sequence"/>
</dbReference>